<feature type="region of interest" description="Disordered" evidence="1">
    <location>
        <begin position="213"/>
        <end position="355"/>
    </location>
</feature>
<reference evidence="2" key="2">
    <citation type="journal article" date="2018" name="Sci. Data">
        <title>The draft genome sequence of cork oak.</title>
        <authorList>
            <person name="Ramos A.M."/>
            <person name="Usie A."/>
            <person name="Barbosa P."/>
            <person name="Barros P.M."/>
            <person name="Capote T."/>
            <person name="Chaves I."/>
            <person name="Simoes F."/>
            <person name="Abreu I."/>
            <person name="Carrasquinho I."/>
            <person name="Faro C."/>
            <person name="Guimaraes J.B."/>
            <person name="Mendonca D."/>
            <person name="Nobrega F."/>
            <person name="Rodrigues L."/>
            <person name="Saibo N.J.M."/>
            <person name="Varela M.C."/>
            <person name="Egas C."/>
            <person name="Matos J."/>
            <person name="Miguel C.M."/>
            <person name="Oliveira M.M."/>
            <person name="Ricardo C.P."/>
            <person name="Goncalves S."/>
        </authorList>
    </citation>
    <scope>NUCLEOTIDE SEQUENCE [LARGE SCALE GENOMIC DNA]</scope>
    <source>
        <strain evidence="2">HL8</strain>
    </source>
</reference>
<protein>
    <submittedName>
        <fullName evidence="2">Uncharacterized protein</fullName>
    </submittedName>
</protein>
<dbReference type="EMBL" id="PKMF04000020">
    <property type="protein sequence ID" value="KAK7858293.1"/>
    <property type="molecule type" value="Genomic_DNA"/>
</dbReference>
<feature type="compositionally biased region" description="Basic and acidic residues" evidence="1">
    <location>
        <begin position="487"/>
        <end position="497"/>
    </location>
</feature>
<evidence type="ECO:0000256" key="1">
    <source>
        <dbReference type="SAM" id="MobiDB-lite"/>
    </source>
</evidence>
<evidence type="ECO:0000313" key="2">
    <source>
        <dbReference type="EMBL" id="KAK7858293.1"/>
    </source>
</evidence>
<reference evidence="2" key="3">
    <citation type="submission" date="2023-07" db="EMBL/GenBank/DDBJ databases">
        <title>An improved reference 1 genome and first organelle genomes of Quercus suber.</title>
        <authorList>
            <consortium name="Genosuber Consortium"/>
            <person name="Usie A."/>
            <person name="Serra O."/>
            <person name="Barros P."/>
        </authorList>
    </citation>
    <scope>NUCLEOTIDE SEQUENCE</scope>
    <source>
        <strain evidence="2">HL8</strain>
        <tissue evidence="2">Leaves</tissue>
    </source>
</reference>
<organism evidence="2">
    <name type="scientific">Quercus suber</name>
    <name type="common">Cork oak</name>
    <dbReference type="NCBI Taxonomy" id="58331"/>
    <lineage>
        <taxon>Eukaryota</taxon>
        <taxon>Viridiplantae</taxon>
        <taxon>Streptophyta</taxon>
        <taxon>Embryophyta</taxon>
        <taxon>Tracheophyta</taxon>
        <taxon>Spermatophyta</taxon>
        <taxon>Magnoliopsida</taxon>
        <taxon>eudicotyledons</taxon>
        <taxon>Gunneridae</taxon>
        <taxon>Pentapetalae</taxon>
        <taxon>rosids</taxon>
        <taxon>fabids</taxon>
        <taxon>Fagales</taxon>
        <taxon>Fagaceae</taxon>
        <taxon>Quercus</taxon>
    </lineage>
</organism>
<feature type="compositionally biased region" description="Basic and acidic residues" evidence="1">
    <location>
        <begin position="44"/>
        <end position="53"/>
    </location>
</feature>
<feature type="region of interest" description="Disordered" evidence="1">
    <location>
        <begin position="44"/>
        <end position="71"/>
    </location>
</feature>
<feature type="compositionally biased region" description="Basic and acidic residues" evidence="1">
    <location>
        <begin position="516"/>
        <end position="526"/>
    </location>
</feature>
<feature type="non-terminal residue" evidence="2">
    <location>
        <position position="541"/>
    </location>
</feature>
<proteinExistence type="predicted"/>
<feature type="compositionally biased region" description="Basic and acidic residues" evidence="1">
    <location>
        <begin position="460"/>
        <end position="473"/>
    </location>
</feature>
<feature type="region of interest" description="Disordered" evidence="1">
    <location>
        <begin position="93"/>
        <end position="125"/>
    </location>
</feature>
<comment type="caution">
    <text evidence="2">The sequence shown here is derived from an EMBL/GenBank/DDBJ whole genome shotgun (WGS) entry which is preliminary data.</text>
</comment>
<sequence>METGPDISEAISYNDEKQLQKGEKIEAVEEAGIEITEVEEINKRAIPGDKNHDTVNVTGTSSQMAKTEEESLNIEGHETLKDERVHDQHVEVISNQQASVEEIPQSTEKEMKDAQKEEERETVVDKDTLVESSEEVISILEATAVQTSKASVHTKDLTVNNLNKDVEKVTDLCTKDETIDKSSTADTTLFQEGLGETKLKGVEYKETEKYSDLVAEEKGPETIRPSEEIGNKDKKDKVMYDRIEDASFSKEESPNIQNDEGTTLDIGDGDKDKPEKSSVILEQCRASQQEDGPEVGQKIKEASSTECEEKKQDATELNKQEEDVTSVEDEMQNKNRLDTPFVTEETSQQEVDNSEIFKVDPKIGLENIVIESTKEVTNPNEIFEKFAQADSSASENSKDVENYDKKPDASSRTCEDGMQSKAEDLDVTEASAGETREKEGFTVMVNEDNISETDFIEAMKLSKLESKEHEGGPEHNLLQQNEPEKEELERPSNKISEEIETGASRETTEFENPGDSFKEKRQDDKSTATYDTTSVEIPGQK</sequence>
<reference evidence="2" key="1">
    <citation type="submission" date="2017-12" db="EMBL/GenBank/DDBJ databases">
        <authorList>
            <person name="Barbosa P."/>
            <person name="Usie A."/>
            <person name="Ramos A.M."/>
        </authorList>
    </citation>
    <scope>NUCLEOTIDE SEQUENCE</scope>
    <source>
        <strain evidence="2">HL8</strain>
        <tissue evidence="2">Leaves</tissue>
    </source>
</reference>
<feature type="compositionally biased region" description="Basic and acidic residues" evidence="1">
    <location>
        <begin position="396"/>
        <end position="415"/>
    </location>
</feature>
<feature type="compositionally biased region" description="Basic and acidic residues" evidence="1">
    <location>
        <begin position="213"/>
        <end position="253"/>
    </location>
</feature>
<name>A0AAW0M4T0_QUESU</name>
<feature type="compositionally biased region" description="Polar residues" evidence="1">
    <location>
        <begin position="54"/>
        <end position="65"/>
    </location>
</feature>
<dbReference type="AlphaFoldDB" id="A0AAW0M4T0"/>
<feature type="compositionally biased region" description="Basic and acidic residues" evidence="1">
    <location>
        <begin position="107"/>
        <end position="125"/>
    </location>
</feature>
<accession>A0AAW0M4T0</accession>
<feature type="region of interest" description="Disordered" evidence="1">
    <location>
        <begin position="387"/>
        <end position="541"/>
    </location>
</feature>
<feature type="compositionally biased region" description="Basic and acidic residues" evidence="1">
    <location>
        <begin position="297"/>
        <end position="322"/>
    </location>
</feature>
<gene>
    <name evidence="2" type="ORF">CFP56_013094</name>
</gene>